<dbReference type="EMBL" id="BNAU01000002">
    <property type="protein sequence ID" value="GHE88606.1"/>
    <property type="molecule type" value="Genomic_DNA"/>
</dbReference>
<sequence>MSRTATATLPAVPPVREAGLLDKDAKRARDRDKENYRGGFGFVARRSQPARLVAWDRTTNTARSTTQLTPLSNLPPRIIPALQ</sequence>
<evidence type="ECO:0000313" key="2">
    <source>
        <dbReference type="EMBL" id="GHE88606.1"/>
    </source>
</evidence>
<feature type="region of interest" description="Disordered" evidence="1">
    <location>
        <begin position="1"/>
        <end position="32"/>
    </location>
</feature>
<evidence type="ECO:0000256" key="1">
    <source>
        <dbReference type="SAM" id="MobiDB-lite"/>
    </source>
</evidence>
<comment type="caution">
    <text evidence="2">The sequence shown here is derived from an EMBL/GenBank/DDBJ whole genome shotgun (WGS) entry which is preliminary data.</text>
</comment>
<keyword evidence="3" id="KW-1185">Reference proteome</keyword>
<name>A0ABQ3IR92_9PSEU</name>
<dbReference type="Proteomes" id="UP000605897">
    <property type="component" value="Unassembled WGS sequence"/>
</dbReference>
<reference evidence="3" key="1">
    <citation type="journal article" date="2019" name="Int. J. Syst. Evol. Microbiol.">
        <title>The Global Catalogue of Microorganisms (GCM) 10K type strain sequencing project: providing services to taxonomists for standard genome sequencing and annotation.</title>
        <authorList>
            <consortium name="The Broad Institute Genomics Platform"/>
            <consortium name="The Broad Institute Genome Sequencing Center for Infectious Disease"/>
            <person name="Wu L."/>
            <person name="Ma J."/>
        </authorList>
    </citation>
    <scope>NUCLEOTIDE SEQUENCE [LARGE SCALE GENOMIC DNA]</scope>
    <source>
        <strain evidence="3">CGMCC 4.7677</strain>
    </source>
</reference>
<accession>A0ABQ3IR92</accession>
<organism evidence="2 3">
    <name type="scientific">Amycolatopsis deserti</name>
    <dbReference type="NCBI Taxonomy" id="185696"/>
    <lineage>
        <taxon>Bacteria</taxon>
        <taxon>Bacillati</taxon>
        <taxon>Actinomycetota</taxon>
        <taxon>Actinomycetes</taxon>
        <taxon>Pseudonocardiales</taxon>
        <taxon>Pseudonocardiaceae</taxon>
        <taxon>Amycolatopsis</taxon>
    </lineage>
</organism>
<feature type="compositionally biased region" description="Basic and acidic residues" evidence="1">
    <location>
        <begin position="19"/>
        <end position="32"/>
    </location>
</feature>
<evidence type="ECO:0000313" key="3">
    <source>
        <dbReference type="Proteomes" id="UP000605897"/>
    </source>
</evidence>
<protein>
    <submittedName>
        <fullName evidence="2">Uncharacterized protein</fullName>
    </submittedName>
</protein>
<proteinExistence type="predicted"/>
<gene>
    <name evidence="2" type="ORF">GCM10017786_20760</name>
</gene>